<proteinExistence type="predicted"/>
<name>A0A0V0TAM1_9BILA</name>
<dbReference type="EMBL" id="JYDJ01000428">
    <property type="protein sequence ID" value="KRX35571.1"/>
    <property type="molecule type" value="Genomic_DNA"/>
</dbReference>
<comment type="caution">
    <text evidence="1">The sequence shown here is derived from an EMBL/GenBank/DDBJ whole genome shotgun (WGS) entry which is preliminary data.</text>
</comment>
<gene>
    <name evidence="1" type="ORF">T05_14978</name>
</gene>
<accession>A0A0V0TAM1</accession>
<protein>
    <submittedName>
        <fullName evidence="1">Uncharacterized protein</fullName>
    </submittedName>
</protein>
<organism evidence="1 2">
    <name type="scientific">Trichinella murrelli</name>
    <dbReference type="NCBI Taxonomy" id="144512"/>
    <lineage>
        <taxon>Eukaryota</taxon>
        <taxon>Metazoa</taxon>
        <taxon>Ecdysozoa</taxon>
        <taxon>Nematoda</taxon>
        <taxon>Enoplea</taxon>
        <taxon>Dorylaimia</taxon>
        <taxon>Trichinellida</taxon>
        <taxon>Trichinellidae</taxon>
        <taxon>Trichinella</taxon>
    </lineage>
</organism>
<evidence type="ECO:0000313" key="1">
    <source>
        <dbReference type="EMBL" id="KRX35571.1"/>
    </source>
</evidence>
<dbReference type="AlphaFoldDB" id="A0A0V0TAM1"/>
<sequence>MVTRKKSKKEQSLCPLMEKPWHSVQQRRHFLEMETKNMVVVGRKNFEKTSRSSKRMQSKKKQLYEVVAF</sequence>
<evidence type="ECO:0000313" key="2">
    <source>
        <dbReference type="Proteomes" id="UP000055048"/>
    </source>
</evidence>
<reference evidence="1 2" key="1">
    <citation type="submission" date="2015-01" db="EMBL/GenBank/DDBJ databases">
        <title>Evolution of Trichinella species and genotypes.</title>
        <authorList>
            <person name="Korhonen P.K."/>
            <person name="Edoardo P."/>
            <person name="Giuseppe L.R."/>
            <person name="Gasser R.B."/>
        </authorList>
    </citation>
    <scope>NUCLEOTIDE SEQUENCE [LARGE SCALE GENOMIC DNA]</scope>
    <source>
        <strain evidence="1">ISS417</strain>
    </source>
</reference>
<keyword evidence="2" id="KW-1185">Reference proteome</keyword>
<dbReference type="Proteomes" id="UP000055048">
    <property type="component" value="Unassembled WGS sequence"/>
</dbReference>